<keyword evidence="2" id="KW-1133">Transmembrane helix</keyword>
<dbReference type="AlphaFoldDB" id="A0AAN6ZA67"/>
<evidence type="ECO:0000313" key="3">
    <source>
        <dbReference type="EMBL" id="KAK4129969.1"/>
    </source>
</evidence>
<evidence type="ECO:0000313" key="4">
    <source>
        <dbReference type="Proteomes" id="UP001304895"/>
    </source>
</evidence>
<protein>
    <recommendedName>
        <fullName evidence="5">Peptidase A1 domain-containing protein</fullName>
    </recommendedName>
</protein>
<dbReference type="EMBL" id="MU853446">
    <property type="protein sequence ID" value="KAK4129969.1"/>
    <property type="molecule type" value="Genomic_DNA"/>
</dbReference>
<feature type="non-terminal residue" evidence="3">
    <location>
        <position position="1"/>
    </location>
</feature>
<keyword evidence="2" id="KW-0472">Membrane</keyword>
<comment type="caution">
    <text evidence="3">The sequence shown here is derived from an EMBL/GenBank/DDBJ whole genome shotgun (WGS) entry which is preliminary data.</text>
</comment>
<evidence type="ECO:0000256" key="1">
    <source>
        <dbReference type="SAM" id="MobiDB-lite"/>
    </source>
</evidence>
<evidence type="ECO:0008006" key="5">
    <source>
        <dbReference type="Google" id="ProtNLM"/>
    </source>
</evidence>
<feature type="non-terminal residue" evidence="3">
    <location>
        <position position="484"/>
    </location>
</feature>
<reference evidence="3" key="2">
    <citation type="submission" date="2023-05" db="EMBL/GenBank/DDBJ databases">
        <authorList>
            <consortium name="Lawrence Berkeley National Laboratory"/>
            <person name="Steindorff A."/>
            <person name="Hensen N."/>
            <person name="Bonometti L."/>
            <person name="Westerberg I."/>
            <person name="Brannstrom I.O."/>
            <person name="Guillou S."/>
            <person name="Cros-Aarteil S."/>
            <person name="Calhoun S."/>
            <person name="Haridas S."/>
            <person name="Kuo A."/>
            <person name="Mondo S."/>
            <person name="Pangilinan J."/>
            <person name="Riley R."/>
            <person name="Labutti K."/>
            <person name="Andreopoulos B."/>
            <person name="Lipzen A."/>
            <person name="Chen C."/>
            <person name="Yanf M."/>
            <person name="Daum C."/>
            <person name="Ng V."/>
            <person name="Clum A."/>
            <person name="Ohm R."/>
            <person name="Martin F."/>
            <person name="Silar P."/>
            <person name="Natvig D."/>
            <person name="Lalanne C."/>
            <person name="Gautier V."/>
            <person name="Ament-Velasquez S.L."/>
            <person name="Kruys A."/>
            <person name="Hutchinson M.I."/>
            <person name="Powell A.J."/>
            <person name="Barry K."/>
            <person name="Miller A.N."/>
            <person name="Grigoriev I.V."/>
            <person name="Debuchy R."/>
            <person name="Gladieux P."/>
            <person name="Thoren M.H."/>
            <person name="Johannesson H."/>
        </authorList>
    </citation>
    <scope>NUCLEOTIDE SEQUENCE</scope>
    <source>
        <strain evidence="3">CBS 123565</strain>
    </source>
</reference>
<dbReference type="Gene3D" id="2.40.70.10">
    <property type="entry name" value="Acid Proteases"/>
    <property type="match status" value="1"/>
</dbReference>
<name>A0AAN6ZA67_9PEZI</name>
<feature type="compositionally biased region" description="Low complexity" evidence="1">
    <location>
        <begin position="432"/>
        <end position="448"/>
    </location>
</feature>
<organism evidence="3 4">
    <name type="scientific">Trichocladium antarcticum</name>
    <dbReference type="NCBI Taxonomy" id="1450529"/>
    <lineage>
        <taxon>Eukaryota</taxon>
        <taxon>Fungi</taxon>
        <taxon>Dikarya</taxon>
        <taxon>Ascomycota</taxon>
        <taxon>Pezizomycotina</taxon>
        <taxon>Sordariomycetes</taxon>
        <taxon>Sordariomycetidae</taxon>
        <taxon>Sordariales</taxon>
        <taxon>Chaetomiaceae</taxon>
        <taxon>Trichocladium</taxon>
    </lineage>
</organism>
<dbReference type="InterPro" id="IPR021109">
    <property type="entry name" value="Peptidase_aspartic_dom_sf"/>
</dbReference>
<dbReference type="SUPFAM" id="SSF50630">
    <property type="entry name" value="Acid proteases"/>
    <property type="match status" value="1"/>
</dbReference>
<evidence type="ECO:0000256" key="2">
    <source>
        <dbReference type="SAM" id="Phobius"/>
    </source>
</evidence>
<feature type="transmembrane region" description="Helical" evidence="2">
    <location>
        <begin position="458"/>
        <end position="479"/>
    </location>
</feature>
<sequence>GPDGPWQAVALLTGSSAGEKGVLVPVWPTNSEVTELVSTTIGGGYAHNRTATRMLMEQNGQLGQLEIRNYDSWYSAYFATSDNLGLMYHDNVTILNHQDRDFSVNVSVLDAEMWNVRVRDGVNYTATVGNLGLSPLGPTEDPAVARAMEQKGIVEQLADAGSVSSNFWSLHMGSVLMAQPGSLLLGGYEQNRALGPVGAFNFDGVLGLFLLDVFLGVEEGESPFNVSAAELGSVWQGVSGEMAKLMSKTLGAKAGSALAVPSPGSPGIYLPPGTCRAAAGYLPVTWDNTTGYWLWNTADPSYARIVNSPAYLGFVFADRTAANITIKVPFKLLDLRLESPIVKDPTPYFPCTSHESELGFWAMGRAFLQAAFLGVSYDQQLIFLAQAPGPDMAQSVTRTVSPNDTTLASNPLDSFAASWRSRWTAIKKETRPSATGSAPASTASADSDQTGLGTAAKAGIAVGAVAAAAVAAAAVLFICRRRRK</sequence>
<keyword evidence="2" id="KW-0812">Transmembrane</keyword>
<feature type="region of interest" description="Disordered" evidence="1">
    <location>
        <begin position="429"/>
        <end position="449"/>
    </location>
</feature>
<keyword evidence="4" id="KW-1185">Reference proteome</keyword>
<reference evidence="3" key="1">
    <citation type="journal article" date="2023" name="Mol. Phylogenet. Evol.">
        <title>Genome-scale phylogeny and comparative genomics of the fungal order Sordariales.</title>
        <authorList>
            <person name="Hensen N."/>
            <person name="Bonometti L."/>
            <person name="Westerberg I."/>
            <person name="Brannstrom I.O."/>
            <person name="Guillou S."/>
            <person name="Cros-Aarteil S."/>
            <person name="Calhoun S."/>
            <person name="Haridas S."/>
            <person name="Kuo A."/>
            <person name="Mondo S."/>
            <person name="Pangilinan J."/>
            <person name="Riley R."/>
            <person name="LaButti K."/>
            <person name="Andreopoulos B."/>
            <person name="Lipzen A."/>
            <person name="Chen C."/>
            <person name="Yan M."/>
            <person name="Daum C."/>
            <person name="Ng V."/>
            <person name="Clum A."/>
            <person name="Steindorff A."/>
            <person name="Ohm R.A."/>
            <person name="Martin F."/>
            <person name="Silar P."/>
            <person name="Natvig D.O."/>
            <person name="Lalanne C."/>
            <person name="Gautier V."/>
            <person name="Ament-Velasquez S.L."/>
            <person name="Kruys A."/>
            <person name="Hutchinson M.I."/>
            <person name="Powell A.J."/>
            <person name="Barry K."/>
            <person name="Miller A.N."/>
            <person name="Grigoriev I.V."/>
            <person name="Debuchy R."/>
            <person name="Gladieux P."/>
            <person name="Hiltunen Thoren M."/>
            <person name="Johannesson H."/>
        </authorList>
    </citation>
    <scope>NUCLEOTIDE SEQUENCE</scope>
    <source>
        <strain evidence="3">CBS 123565</strain>
    </source>
</reference>
<accession>A0AAN6ZA67</accession>
<proteinExistence type="predicted"/>
<dbReference type="Proteomes" id="UP001304895">
    <property type="component" value="Unassembled WGS sequence"/>
</dbReference>
<gene>
    <name evidence="3" type="ORF">BT67DRAFT_341349</name>
</gene>